<dbReference type="EMBL" id="UYJE01003585">
    <property type="protein sequence ID" value="VDI20520.1"/>
    <property type="molecule type" value="Genomic_DNA"/>
</dbReference>
<name>A0A8B6DKI8_MYTGA</name>
<sequence length="74" mass="8671">MTLVDESPQKVHKLIPLYKLKENIILGSCNVRTMYATGPDQTKLQQSIRRKESQWLNKEFNQECTMIKSKLFTV</sequence>
<evidence type="ECO:0000313" key="1">
    <source>
        <dbReference type="EMBL" id="VDI20520.1"/>
    </source>
</evidence>
<gene>
    <name evidence="1" type="ORF">MGAL_10B052582</name>
</gene>
<protein>
    <submittedName>
        <fullName evidence="1">Uncharacterized protein</fullName>
    </submittedName>
</protein>
<accession>A0A8B6DKI8</accession>
<evidence type="ECO:0000313" key="2">
    <source>
        <dbReference type="Proteomes" id="UP000596742"/>
    </source>
</evidence>
<comment type="caution">
    <text evidence="1">The sequence shown here is derived from an EMBL/GenBank/DDBJ whole genome shotgun (WGS) entry which is preliminary data.</text>
</comment>
<proteinExistence type="predicted"/>
<reference evidence="1" key="1">
    <citation type="submission" date="2018-11" db="EMBL/GenBank/DDBJ databases">
        <authorList>
            <person name="Alioto T."/>
            <person name="Alioto T."/>
        </authorList>
    </citation>
    <scope>NUCLEOTIDE SEQUENCE</scope>
</reference>
<keyword evidence="2" id="KW-1185">Reference proteome</keyword>
<dbReference type="AlphaFoldDB" id="A0A8B6DKI8"/>
<organism evidence="1 2">
    <name type="scientific">Mytilus galloprovincialis</name>
    <name type="common">Mediterranean mussel</name>
    <dbReference type="NCBI Taxonomy" id="29158"/>
    <lineage>
        <taxon>Eukaryota</taxon>
        <taxon>Metazoa</taxon>
        <taxon>Spiralia</taxon>
        <taxon>Lophotrochozoa</taxon>
        <taxon>Mollusca</taxon>
        <taxon>Bivalvia</taxon>
        <taxon>Autobranchia</taxon>
        <taxon>Pteriomorphia</taxon>
        <taxon>Mytilida</taxon>
        <taxon>Mytiloidea</taxon>
        <taxon>Mytilidae</taxon>
        <taxon>Mytilinae</taxon>
        <taxon>Mytilus</taxon>
    </lineage>
</organism>
<dbReference type="Proteomes" id="UP000596742">
    <property type="component" value="Unassembled WGS sequence"/>
</dbReference>